<keyword evidence="2" id="KW-1185">Reference proteome</keyword>
<comment type="caution">
    <text evidence="1">The sequence shown here is derived from an EMBL/GenBank/DDBJ whole genome shotgun (WGS) entry which is preliminary data.</text>
</comment>
<dbReference type="Proteomes" id="UP000055024">
    <property type="component" value="Unassembled WGS sequence"/>
</dbReference>
<gene>
    <name evidence="1" type="ORF">T11_5276</name>
</gene>
<accession>A0A0V1GJ31</accession>
<dbReference type="AlphaFoldDB" id="A0A0V1GJ31"/>
<dbReference type="EMBL" id="JYDP01001514">
    <property type="protein sequence ID" value="KRY98216.1"/>
    <property type="molecule type" value="Genomic_DNA"/>
</dbReference>
<protein>
    <submittedName>
        <fullName evidence="1">Uncharacterized protein</fullName>
    </submittedName>
</protein>
<reference evidence="1 2" key="1">
    <citation type="submission" date="2015-01" db="EMBL/GenBank/DDBJ databases">
        <title>Evolution of Trichinella species and genotypes.</title>
        <authorList>
            <person name="Korhonen P.K."/>
            <person name="Edoardo P."/>
            <person name="Giuseppe L.R."/>
            <person name="Gasser R.B."/>
        </authorList>
    </citation>
    <scope>NUCLEOTIDE SEQUENCE [LARGE SCALE GENOMIC DNA]</scope>
    <source>
        <strain evidence="1">ISS1029</strain>
    </source>
</reference>
<proteinExistence type="predicted"/>
<evidence type="ECO:0000313" key="2">
    <source>
        <dbReference type="Proteomes" id="UP000055024"/>
    </source>
</evidence>
<name>A0A0V1GJ31_9BILA</name>
<evidence type="ECO:0000313" key="1">
    <source>
        <dbReference type="EMBL" id="KRY98216.1"/>
    </source>
</evidence>
<sequence>MIQVSLANNKFIFWSTIEQLDGNFAYKSKYPENYVKLN</sequence>
<organism evidence="1 2">
    <name type="scientific">Trichinella zimbabwensis</name>
    <dbReference type="NCBI Taxonomy" id="268475"/>
    <lineage>
        <taxon>Eukaryota</taxon>
        <taxon>Metazoa</taxon>
        <taxon>Ecdysozoa</taxon>
        <taxon>Nematoda</taxon>
        <taxon>Enoplea</taxon>
        <taxon>Dorylaimia</taxon>
        <taxon>Trichinellida</taxon>
        <taxon>Trichinellidae</taxon>
        <taxon>Trichinella</taxon>
    </lineage>
</organism>